<reference evidence="2 3" key="1">
    <citation type="submission" date="2019-09" db="EMBL/GenBank/DDBJ databases">
        <title>Wenzhouxiangella sp. Genome sequencing and assembly.</title>
        <authorList>
            <person name="Zhang R."/>
        </authorList>
    </citation>
    <scope>NUCLEOTIDE SEQUENCE [LARGE SCALE GENOMIC DNA]</scope>
    <source>
        <strain evidence="2 3">W260</strain>
    </source>
</reference>
<dbReference type="CDD" id="cd07344">
    <property type="entry name" value="M48_yhfN_like"/>
    <property type="match status" value="1"/>
</dbReference>
<evidence type="ECO:0000313" key="3">
    <source>
        <dbReference type="Proteomes" id="UP000325372"/>
    </source>
</evidence>
<comment type="caution">
    <text evidence="2">The sequence shown here is derived from an EMBL/GenBank/DDBJ whole genome shotgun (WGS) entry which is preliminary data.</text>
</comment>
<evidence type="ECO:0000259" key="1">
    <source>
        <dbReference type="Pfam" id="PF01863"/>
    </source>
</evidence>
<name>A0A5N0TEW1_9GAMM</name>
<feature type="domain" description="YgjP-like metallopeptidase" evidence="1">
    <location>
        <begin position="33"/>
        <end position="242"/>
    </location>
</feature>
<gene>
    <name evidence="2" type="ORF">F3N42_04160</name>
</gene>
<dbReference type="InterPro" id="IPR053136">
    <property type="entry name" value="UTP_pyrophosphatase-like"/>
</dbReference>
<dbReference type="Pfam" id="PF01863">
    <property type="entry name" value="YgjP-like"/>
    <property type="match status" value="1"/>
</dbReference>
<dbReference type="Proteomes" id="UP000325372">
    <property type="component" value="Unassembled WGS sequence"/>
</dbReference>
<protein>
    <submittedName>
        <fullName evidence="2">M48 family metallopeptidase</fullName>
    </submittedName>
</protein>
<sequence>MYSGFSASIPPGQENLNELPFSYRVERRKRVTRRLHLALDDDGELLAVVPRHVGDAAVHRLLVKNVATVERYLRRAQARRPPPLEWHDGSMHLFTGRTLPLQLRAQRGRARETEFTDQHIAVYSHQLDEDSVRRTLRAGYLAQARRLFAQRVDTIRAGADWTRGLKIELKLQRMKRTWGTCSSKGVIRLNTHLVKAPPQCLDYVIAHELCHLQVMNHGPEFYRLQDALYPGWQDVRTHLREHGRRYTRD</sequence>
<dbReference type="EMBL" id="VYXP01000002">
    <property type="protein sequence ID" value="KAA9133550.1"/>
    <property type="molecule type" value="Genomic_DNA"/>
</dbReference>
<dbReference type="InterPro" id="IPR002725">
    <property type="entry name" value="YgjP-like_metallopeptidase"/>
</dbReference>
<accession>A0A5N0TEW1</accession>
<keyword evidence="3" id="KW-1185">Reference proteome</keyword>
<evidence type="ECO:0000313" key="2">
    <source>
        <dbReference type="EMBL" id="KAA9133550.1"/>
    </source>
</evidence>
<dbReference type="Gene3D" id="3.30.2010.10">
    <property type="entry name" value="Metalloproteases ('zincins'), catalytic domain"/>
    <property type="match status" value="1"/>
</dbReference>
<dbReference type="PANTHER" id="PTHR30399:SF1">
    <property type="entry name" value="UTP PYROPHOSPHATASE"/>
    <property type="match status" value="1"/>
</dbReference>
<proteinExistence type="predicted"/>
<organism evidence="2 3">
    <name type="scientific">Marinihelvus fidelis</name>
    <dbReference type="NCBI Taxonomy" id="2613842"/>
    <lineage>
        <taxon>Bacteria</taxon>
        <taxon>Pseudomonadati</taxon>
        <taxon>Pseudomonadota</taxon>
        <taxon>Gammaproteobacteria</taxon>
        <taxon>Chromatiales</taxon>
        <taxon>Wenzhouxiangellaceae</taxon>
        <taxon>Marinihelvus</taxon>
    </lineage>
</organism>
<dbReference type="AlphaFoldDB" id="A0A5N0TEW1"/>
<dbReference type="PANTHER" id="PTHR30399">
    <property type="entry name" value="UNCHARACTERIZED PROTEIN YGJP"/>
    <property type="match status" value="1"/>
</dbReference>